<protein>
    <submittedName>
        <fullName evidence="2">Phosphohistidine phosphatase SixA</fullName>
    </submittedName>
</protein>
<dbReference type="SUPFAM" id="SSF53254">
    <property type="entry name" value="Phosphoglycerate mutase-like"/>
    <property type="match status" value="1"/>
</dbReference>
<evidence type="ECO:0000256" key="1">
    <source>
        <dbReference type="ARBA" id="ARBA00022801"/>
    </source>
</evidence>
<dbReference type="EMBL" id="BBSA01000003">
    <property type="protein sequence ID" value="GAM61533.1"/>
    <property type="molecule type" value="Genomic_DNA"/>
</dbReference>
<reference evidence="2 3" key="1">
    <citation type="submission" date="2015-01" db="EMBL/GenBank/DDBJ databases">
        <title>Vibrio sp. C5 JCM 19232 whole genome shotgun sequence.</title>
        <authorList>
            <person name="Sawabe T."/>
            <person name="Meirelles P."/>
            <person name="Feng G."/>
            <person name="Sayaka M."/>
            <person name="Hattori M."/>
            <person name="Ohkuma M."/>
        </authorList>
    </citation>
    <scope>NUCLEOTIDE SEQUENCE [LARGE SCALE GENOMIC DNA]</scope>
    <source>
        <strain evidence="2 3">JCM19232</strain>
    </source>
</reference>
<evidence type="ECO:0000313" key="3">
    <source>
        <dbReference type="Proteomes" id="UP000031670"/>
    </source>
</evidence>
<dbReference type="PANTHER" id="PTHR20935:SF1">
    <property type="entry name" value="SLL1549 PROTEIN"/>
    <property type="match status" value="1"/>
</dbReference>
<dbReference type="InterPro" id="IPR029033">
    <property type="entry name" value="His_PPase_superfam"/>
</dbReference>
<proteinExistence type="predicted"/>
<sequence>MFGRSVCNSNGVGSIEANKVLRELESMKVFIMRHGEAGTFAQSDAERTLTDRGESQSRQVAQAVVEQGVSQFDLVLVSPYIRAQQTWDCISSNFTTGSVETSDDITPYGQADDVYQYVCALAETRNLDSVLLVSHLPLVGYLTAEFVDDMSAPMFPTSGFAAVDFDLEKRSGAIEWHIAP</sequence>
<dbReference type="SMART" id="SM00855">
    <property type="entry name" value="PGAM"/>
    <property type="match status" value="1"/>
</dbReference>
<dbReference type="CDD" id="cd07067">
    <property type="entry name" value="HP_PGM_like"/>
    <property type="match status" value="1"/>
</dbReference>
<organism evidence="2 3">
    <name type="scientific">Vibrio ishigakensis</name>
    <dbReference type="NCBI Taxonomy" id="1481914"/>
    <lineage>
        <taxon>Bacteria</taxon>
        <taxon>Pseudomonadati</taxon>
        <taxon>Pseudomonadota</taxon>
        <taxon>Gammaproteobacteria</taxon>
        <taxon>Vibrionales</taxon>
        <taxon>Vibrionaceae</taxon>
        <taxon>Vibrio</taxon>
    </lineage>
</organism>
<dbReference type="GO" id="GO:0101006">
    <property type="term" value="F:protein histidine phosphatase activity"/>
    <property type="evidence" value="ECO:0007669"/>
    <property type="project" value="InterPro"/>
</dbReference>
<dbReference type="InterPro" id="IPR051021">
    <property type="entry name" value="Mito_Ser/Thr_phosphatase"/>
</dbReference>
<accession>A0A0B8PEI3</accession>
<dbReference type="Gene3D" id="3.40.50.1240">
    <property type="entry name" value="Phosphoglycerate mutase-like"/>
    <property type="match status" value="1"/>
</dbReference>
<dbReference type="GO" id="GO:0005737">
    <property type="term" value="C:cytoplasm"/>
    <property type="evidence" value="ECO:0007669"/>
    <property type="project" value="InterPro"/>
</dbReference>
<dbReference type="AlphaFoldDB" id="A0A0B8PEI3"/>
<evidence type="ECO:0000313" key="2">
    <source>
        <dbReference type="EMBL" id="GAM61533.1"/>
    </source>
</evidence>
<reference evidence="2 3" key="2">
    <citation type="submission" date="2015-01" db="EMBL/GenBank/DDBJ databases">
        <authorList>
            <consortium name="NBRP consortium"/>
            <person name="Sawabe T."/>
            <person name="Meirelles P."/>
            <person name="Feng G."/>
            <person name="Sayaka M."/>
            <person name="Hattori M."/>
            <person name="Ohkuma M."/>
        </authorList>
    </citation>
    <scope>NUCLEOTIDE SEQUENCE [LARGE SCALE GENOMIC DNA]</scope>
    <source>
        <strain evidence="2 3">JCM19232</strain>
    </source>
</reference>
<dbReference type="InterPro" id="IPR013078">
    <property type="entry name" value="His_Pase_superF_clade-1"/>
</dbReference>
<dbReference type="NCBIfam" id="TIGR00249">
    <property type="entry name" value="sixA"/>
    <property type="match status" value="1"/>
</dbReference>
<dbReference type="PANTHER" id="PTHR20935">
    <property type="entry name" value="PHOSPHOGLYCERATE MUTASE-RELATED"/>
    <property type="match status" value="1"/>
</dbReference>
<comment type="caution">
    <text evidence="2">The sequence shown here is derived from an EMBL/GenBank/DDBJ whole genome shotgun (WGS) entry which is preliminary data.</text>
</comment>
<dbReference type="Pfam" id="PF00300">
    <property type="entry name" value="His_Phos_1"/>
    <property type="match status" value="1"/>
</dbReference>
<dbReference type="InterPro" id="IPR004449">
    <property type="entry name" value="SixA"/>
</dbReference>
<keyword evidence="1" id="KW-0378">Hydrolase</keyword>
<gene>
    <name evidence="2" type="ORF">JCM19232_5834</name>
</gene>
<dbReference type="Proteomes" id="UP000031670">
    <property type="component" value="Unassembled WGS sequence"/>
</dbReference>
<name>A0A0B8PEI3_9VIBR</name>